<evidence type="ECO:0000259" key="3">
    <source>
        <dbReference type="Pfam" id="PF07859"/>
    </source>
</evidence>
<protein>
    <submittedName>
        <fullName evidence="4">Alpha/beta hydrolase</fullName>
    </submittedName>
</protein>
<dbReference type="PROSITE" id="PS01173">
    <property type="entry name" value="LIPASE_GDXG_HIS"/>
    <property type="match status" value="1"/>
</dbReference>
<feature type="domain" description="Alpha/beta hydrolase fold-3" evidence="3">
    <location>
        <begin position="75"/>
        <end position="276"/>
    </location>
</feature>
<dbReference type="Gene3D" id="3.40.50.1820">
    <property type="entry name" value="alpha/beta hydrolase"/>
    <property type="match status" value="1"/>
</dbReference>
<dbReference type="InterPro" id="IPR050300">
    <property type="entry name" value="GDXG_lipolytic_enzyme"/>
</dbReference>
<gene>
    <name evidence="4" type="ORF">LZC94_07335</name>
</gene>
<dbReference type="PANTHER" id="PTHR48081:SF30">
    <property type="entry name" value="ACETYL-HYDROLASE LIPR-RELATED"/>
    <property type="match status" value="1"/>
</dbReference>
<dbReference type="InterPro" id="IPR013094">
    <property type="entry name" value="AB_hydrolase_3"/>
</dbReference>
<dbReference type="GO" id="GO:0016787">
    <property type="term" value="F:hydrolase activity"/>
    <property type="evidence" value="ECO:0007669"/>
    <property type="project" value="UniProtKB-KW"/>
</dbReference>
<dbReference type="InterPro" id="IPR029058">
    <property type="entry name" value="AB_hydrolase_fold"/>
</dbReference>
<organism evidence="4 5">
    <name type="scientific">Pendulispora albinea</name>
    <dbReference type="NCBI Taxonomy" id="2741071"/>
    <lineage>
        <taxon>Bacteria</taxon>
        <taxon>Pseudomonadati</taxon>
        <taxon>Myxococcota</taxon>
        <taxon>Myxococcia</taxon>
        <taxon>Myxococcales</taxon>
        <taxon>Sorangiineae</taxon>
        <taxon>Pendulisporaceae</taxon>
        <taxon>Pendulispora</taxon>
    </lineage>
</organism>
<proteinExistence type="inferred from homology"/>
<evidence type="ECO:0000313" key="5">
    <source>
        <dbReference type="Proteomes" id="UP001370348"/>
    </source>
</evidence>
<reference evidence="4 5" key="1">
    <citation type="submission" date="2021-12" db="EMBL/GenBank/DDBJ databases">
        <title>Discovery of the Pendulisporaceae a myxobacterial family with distinct sporulation behavior and unique specialized metabolism.</title>
        <authorList>
            <person name="Garcia R."/>
            <person name="Popoff A."/>
            <person name="Bader C.D."/>
            <person name="Loehr J."/>
            <person name="Walesch S."/>
            <person name="Walt C."/>
            <person name="Boldt J."/>
            <person name="Bunk B."/>
            <person name="Haeckl F.J.F.P.J."/>
            <person name="Gunesch A.P."/>
            <person name="Birkelbach J."/>
            <person name="Nuebel U."/>
            <person name="Pietschmann T."/>
            <person name="Bach T."/>
            <person name="Mueller R."/>
        </authorList>
    </citation>
    <scope>NUCLEOTIDE SEQUENCE [LARGE SCALE GENOMIC DNA]</scope>
    <source>
        <strain evidence="4 5">MSr11954</strain>
    </source>
</reference>
<name>A0ABZ2M1K5_9BACT</name>
<evidence type="ECO:0000256" key="2">
    <source>
        <dbReference type="ARBA" id="ARBA00022801"/>
    </source>
</evidence>
<dbReference type="RefSeq" id="WP_394826709.1">
    <property type="nucleotide sequence ID" value="NZ_CP089984.1"/>
</dbReference>
<keyword evidence="2 4" id="KW-0378">Hydrolase</keyword>
<evidence type="ECO:0000256" key="1">
    <source>
        <dbReference type="ARBA" id="ARBA00010515"/>
    </source>
</evidence>
<sequence>MSTAEAKEEIARREIAAVLADIDAHPWPTEIAEARVLYDQMGPPVAADIRIDTFEIAGRRASFSIPPVAESDRAVFFLHGGGYAYGSLESHAGMAAELARASKCVVLSLQYRLAPEHPFPAALDDATAAYEWLLNRGFKPEKIAFVGDSAGGGLVMSTLVTLKAKNRPLPGATVAISPWVDLEHEGESWTTRQKLDPMLDRPLVDLLSANYLKGQPRPHPVVTTVNADLRGMPPMLIQVGEREVLFSDADRLAKKARADGVEVIFEEWPEMVHVWHLYFHMLGAGREAITRVGDFIYAKTGSGAKANGNGG</sequence>
<dbReference type="Proteomes" id="UP001370348">
    <property type="component" value="Chromosome"/>
</dbReference>
<dbReference type="SUPFAM" id="SSF53474">
    <property type="entry name" value="alpha/beta-Hydrolases"/>
    <property type="match status" value="1"/>
</dbReference>
<comment type="similarity">
    <text evidence="1">Belongs to the 'GDXG' lipolytic enzyme family.</text>
</comment>
<keyword evidence="5" id="KW-1185">Reference proteome</keyword>
<accession>A0ABZ2M1K5</accession>
<dbReference type="PANTHER" id="PTHR48081">
    <property type="entry name" value="AB HYDROLASE SUPERFAMILY PROTEIN C4A8.06C"/>
    <property type="match status" value="1"/>
</dbReference>
<evidence type="ECO:0000313" key="4">
    <source>
        <dbReference type="EMBL" id="WXB17079.1"/>
    </source>
</evidence>
<dbReference type="Pfam" id="PF07859">
    <property type="entry name" value="Abhydrolase_3"/>
    <property type="match status" value="1"/>
</dbReference>
<dbReference type="EMBL" id="CP089984">
    <property type="protein sequence ID" value="WXB17079.1"/>
    <property type="molecule type" value="Genomic_DNA"/>
</dbReference>
<dbReference type="InterPro" id="IPR002168">
    <property type="entry name" value="Lipase_GDXG_HIS_AS"/>
</dbReference>